<keyword evidence="3" id="KW-1185">Reference proteome</keyword>
<accession>A0AAD5KJI5</accession>
<gene>
    <name evidence="2" type="ORF">GHT06_020761</name>
</gene>
<dbReference type="Proteomes" id="UP000820818">
    <property type="component" value="Linkage Group LG9"/>
</dbReference>
<proteinExistence type="predicted"/>
<evidence type="ECO:0000313" key="2">
    <source>
        <dbReference type="EMBL" id="KAI9552877.1"/>
    </source>
</evidence>
<evidence type="ECO:0000256" key="1">
    <source>
        <dbReference type="SAM" id="MobiDB-lite"/>
    </source>
</evidence>
<dbReference type="AlphaFoldDB" id="A0AAD5KJI5"/>
<protein>
    <submittedName>
        <fullName evidence="2">Uncharacterized protein</fullName>
    </submittedName>
</protein>
<dbReference type="EMBL" id="WJBH02000009">
    <property type="protein sequence ID" value="KAI9552877.1"/>
    <property type="molecule type" value="Genomic_DNA"/>
</dbReference>
<name>A0AAD5KJI5_9CRUS</name>
<comment type="caution">
    <text evidence="2">The sequence shown here is derived from an EMBL/GenBank/DDBJ whole genome shotgun (WGS) entry which is preliminary data.</text>
</comment>
<feature type="region of interest" description="Disordered" evidence="1">
    <location>
        <begin position="1"/>
        <end position="24"/>
    </location>
</feature>
<evidence type="ECO:0000313" key="3">
    <source>
        <dbReference type="Proteomes" id="UP000820818"/>
    </source>
</evidence>
<sequence length="121" mass="13744">MLDGDCPIGTSRNNEASGVLKRKSGTRMQRNLAERLQFPEINLVDHRVRNRLVRQQQLEIHSGLNGFAFNGFVYDFSCTVFLETVRPAQFVKSKFSGCKYDKHIGMDCVENSFPVSVSSRI</sequence>
<organism evidence="2 3">
    <name type="scientific">Daphnia sinensis</name>
    <dbReference type="NCBI Taxonomy" id="1820382"/>
    <lineage>
        <taxon>Eukaryota</taxon>
        <taxon>Metazoa</taxon>
        <taxon>Ecdysozoa</taxon>
        <taxon>Arthropoda</taxon>
        <taxon>Crustacea</taxon>
        <taxon>Branchiopoda</taxon>
        <taxon>Diplostraca</taxon>
        <taxon>Cladocera</taxon>
        <taxon>Anomopoda</taxon>
        <taxon>Daphniidae</taxon>
        <taxon>Daphnia</taxon>
        <taxon>Daphnia similis group</taxon>
    </lineage>
</organism>
<reference evidence="2 3" key="1">
    <citation type="submission" date="2022-05" db="EMBL/GenBank/DDBJ databases">
        <title>A multi-omics perspective on studying reproductive biology in Daphnia sinensis.</title>
        <authorList>
            <person name="Jia J."/>
        </authorList>
    </citation>
    <scope>NUCLEOTIDE SEQUENCE [LARGE SCALE GENOMIC DNA]</scope>
    <source>
        <strain evidence="2 3">WSL</strain>
    </source>
</reference>